<dbReference type="Proteomes" id="UP000437562">
    <property type="component" value="Unassembled WGS sequence"/>
</dbReference>
<dbReference type="AlphaFoldDB" id="A0A1C3T1N8"/>
<accession>A0A653ZX44</accession>
<sequence>MEIAMAVLKFIGGAIPLIQELLKAFM</sequence>
<reference evidence="1 2" key="1">
    <citation type="submission" date="2019-10" db="EMBL/GenBank/DDBJ databases">
        <authorList>
            <person name="Karimi E."/>
        </authorList>
    </citation>
    <scope>NUCLEOTIDE SEQUENCE [LARGE SCALE GENOMIC DNA]</scope>
    <source>
        <strain evidence="1">Bacillus sp. 71</strain>
    </source>
</reference>
<proteinExistence type="predicted"/>
<name>A0A1C3T1N8_BACMY</name>
<gene>
    <name evidence="1" type="ORF">BACI71_40350</name>
</gene>
<accession>A0A1C3T1N8</accession>
<protein>
    <submittedName>
        <fullName evidence="1">Uncharacterized protein</fullName>
    </submittedName>
</protein>
<evidence type="ECO:0000313" key="1">
    <source>
        <dbReference type="EMBL" id="VXC59888.1"/>
    </source>
</evidence>
<evidence type="ECO:0000313" key="2">
    <source>
        <dbReference type="Proteomes" id="UP000437562"/>
    </source>
</evidence>
<dbReference type="EMBL" id="CABWMC010000029">
    <property type="protein sequence ID" value="VXC59888.1"/>
    <property type="molecule type" value="Genomic_DNA"/>
</dbReference>
<organism evidence="1 2">
    <name type="scientific">Bacillus mycoides</name>
    <dbReference type="NCBI Taxonomy" id="1405"/>
    <lineage>
        <taxon>Bacteria</taxon>
        <taxon>Bacillati</taxon>
        <taxon>Bacillota</taxon>
        <taxon>Bacilli</taxon>
        <taxon>Bacillales</taxon>
        <taxon>Bacillaceae</taxon>
        <taxon>Bacillus</taxon>
        <taxon>Bacillus cereus group</taxon>
    </lineage>
</organism>